<gene>
    <name evidence="7" type="ORF">H8711_00415</name>
</gene>
<dbReference type="AlphaFoldDB" id="A0A926DXT3"/>
<organism evidence="7 8">
    <name type="scientific">Ligaoa zhengdingensis</name>
    <dbReference type="NCBI Taxonomy" id="2763658"/>
    <lineage>
        <taxon>Bacteria</taxon>
        <taxon>Bacillati</taxon>
        <taxon>Bacillota</taxon>
        <taxon>Clostridia</taxon>
        <taxon>Eubacteriales</taxon>
        <taxon>Oscillospiraceae</taxon>
        <taxon>Ligaoa</taxon>
    </lineage>
</organism>
<comment type="cofactor">
    <cofactor evidence="3">
        <name>pyridoxal 5'-phosphate</name>
        <dbReference type="ChEBI" id="CHEBI:597326"/>
    </cofactor>
</comment>
<dbReference type="SUPFAM" id="SSF51419">
    <property type="entry name" value="PLP-binding barrel"/>
    <property type="match status" value="1"/>
</dbReference>
<dbReference type="CDD" id="cd00635">
    <property type="entry name" value="PLPDE_III_YBL036c_like"/>
    <property type="match status" value="1"/>
</dbReference>
<sequence>MENQSIRDEQLKRNIEDVQERVRLAAQRSGRSYEDITILAATKTQDVATINWAIACGIRCIGENRVQELTAKYDGYDREHAAVQFIGHLQVNKVKYIVDKVELIQSVDSLKLAAEIDRQCAKIGHVMDVLVEVNIGGEVSKSGVAPHELEPLLLGLAGLEHIKVRGLMTIPPICENRKQSEQYFSILHKEFLDIRAKTLDNIDMDILSMGMSGDYETAIECGANMIRVGTALFGPRKQLEG</sequence>
<dbReference type="NCBIfam" id="TIGR00044">
    <property type="entry name" value="YggS family pyridoxal phosphate-dependent enzyme"/>
    <property type="match status" value="1"/>
</dbReference>
<evidence type="ECO:0000256" key="2">
    <source>
        <dbReference type="HAMAP-Rule" id="MF_02087"/>
    </source>
</evidence>
<evidence type="ECO:0000313" key="7">
    <source>
        <dbReference type="EMBL" id="MBC8545399.1"/>
    </source>
</evidence>
<evidence type="ECO:0000256" key="5">
    <source>
        <dbReference type="SAM" id="Coils"/>
    </source>
</evidence>
<accession>A0A926DXT3</accession>
<evidence type="ECO:0000256" key="1">
    <source>
        <dbReference type="ARBA" id="ARBA00022898"/>
    </source>
</evidence>
<protein>
    <recommendedName>
        <fullName evidence="2">Pyridoxal phosphate homeostasis protein</fullName>
        <shortName evidence="2">PLP homeostasis protein</shortName>
    </recommendedName>
</protein>
<dbReference type="HAMAP" id="MF_02087">
    <property type="entry name" value="PLP_homeostasis"/>
    <property type="match status" value="1"/>
</dbReference>
<dbReference type="InterPro" id="IPR001608">
    <property type="entry name" value="Ala_racemase_N"/>
</dbReference>
<evidence type="ECO:0000313" key="8">
    <source>
        <dbReference type="Proteomes" id="UP000653127"/>
    </source>
</evidence>
<dbReference type="Gene3D" id="3.20.20.10">
    <property type="entry name" value="Alanine racemase"/>
    <property type="match status" value="1"/>
</dbReference>
<dbReference type="PANTHER" id="PTHR10146">
    <property type="entry name" value="PROLINE SYNTHETASE CO-TRANSCRIBED BACTERIAL HOMOLOG PROTEIN"/>
    <property type="match status" value="1"/>
</dbReference>
<dbReference type="RefSeq" id="WP_249281552.1">
    <property type="nucleotide sequence ID" value="NZ_JACRST010000001.1"/>
</dbReference>
<dbReference type="Pfam" id="PF01168">
    <property type="entry name" value="Ala_racemase_N"/>
    <property type="match status" value="1"/>
</dbReference>
<dbReference type="InterPro" id="IPR029066">
    <property type="entry name" value="PLP-binding_barrel"/>
</dbReference>
<keyword evidence="5" id="KW-0175">Coiled coil</keyword>
<evidence type="ECO:0000259" key="6">
    <source>
        <dbReference type="Pfam" id="PF01168"/>
    </source>
</evidence>
<dbReference type="PIRSF" id="PIRSF004848">
    <property type="entry name" value="YBL036c_PLPDEIII"/>
    <property type="match status" value="1"/>
</dbReference>
<evidence type="ECO:0000256" key="3">
    <source>
        <dbReference type="PIRSR" id="PIRSR004848-1"/>
    </source>
</evidence>
<name>A0A926DXT3_9FIRM</name>
<proteinExistence type="inferred from homology"/>
<dbReference type="GO" id="GO:0030170">
    <property type="term" value="F:pyridoxal phosphate binding"/>
    <property type="evidence" value="ECO:0007669"/>
    <property type="project" value="UniProtKB-UniRule"/>
</dbReference>
<keyword evidence="8" id="KW-1185">Reference proteome</keyword>
<dbReference type="PANTHER" id="PTHR10146:SF14">
    <property type="entry name" value="PYRIDOXAL PHOSPHATE HOMEOSTASIS PROTEIN"/>
    <property type="match status" value="1"/>
</dbReference>
<comment type="function">
    <text evidence="2">Pyridoxal 5'-phosphate (PLP)-binding protein, which is involved in PLP homeostasis.</text>
</comment>
<dbReference type="EMBL" id="JACRST010000001">
    <property type="protein sequence ID" value="MBC8545399.1"/>
    <property type="molecule type" value="Genomic_DNA"/>
</dbReference>
<feature type="coiled-coil region" evidence="5">
    <location>
        <begin position="1"/>
        <end position="28"/>
    </location>
</feature>
<evidence type="ECO:0000256" key="4">
    <source>
        <dbReference type="RuleBase" id="RU004514"/>
    </source>
</evidence>
<feature type="domain" description="Alanine racemase N-terminal" evidence="6">
    <location>
        <begin position="38"/>
        <end position="235"/>
    </location>
</feature>
<dbReference type="Proteomes" id="UP000653127">
    <property type="component" value="Unassembled WGS sequence"/>
</dbReference>
<comment type="caution">
    <text evidence="7">The sequence shown here is derived from an EMBL/GenBank/DDBJ whole genome shotgun (WGS) entry which is preliminary data.</text>
</comment>
<dbReference type="InterPro" id="IPR011078">
    <property type="entry name" value="PyrdxlP_homeostasis"/>
</dbReference>
<feature type="modified residue" description="N6-(pyridoxal phosphate)lysine" evidence="2 3">
    <location>
        <position position="43"/>
    </location>
</feature>
<comment type="similarity">
    <text evidence="2 4">Belongs to the pyridoxal phosphate-binding protein YggS/PROSC family.</text>
</comment>
<reference evidence="7" key="1">
    <citation type="submission" date="2020-08" db="EMBL/GenBank/DDBJ databases">
        <title>Genome public.</title>
        <authorList>
            <person name="Liu C."/>
            <person name="Sun Q."/>
        </authorList>
    </citation>
    <scope>NUCLEOTIDE SEQUENCE</scope>
    <source>
        <strain evidence="7">NSJ-31</strain>
    </source>
</reference>
<keyword evidence="1 2" id="KW-0663">Pyridoxal phosphate</keyword>